<dbReference type="RefSeq" id="WP_085109864.1">
    <property type="nucleotide sequence ID" value="NZ_JACKSN010000010.1"/>
</dbReference>
<evidence type="ECO:0000313" key="3">
    <source>
        <dbReference type="Proteomes" id="UP000193090"/>
    </source>
</evidence>
<dbReference type="Proteomes" id="UP000193090">
    <property type="component" value="Unassembled WGS sequence"/>
</dbReference>
<sequence>MIRHPFHRGALSLTCVGVVVVVLAGAAAVAVPPRAQADALAYLVGVTMRPGYNFADADAALAYGYGICDKVAEGRGYTEVMNEVKVDFATSDDYQATYLISQAVNELCPDLIWQLRNSAAHHRQLPSATGKAGG</sequence>
<keyword evidence="3" id="KW-1185">Reference proteome</keyword>
<gene>
    <name evidence="2" type="ORF">AWC30_09260</name>
</gene>
<reference evidence="2 3" key="1">
    <citation type="submission" date="2016-01" db="EMBL/GenBank/DDBJ databases">
        <title>The new phylogeny of the genus Mycobacterium.</title>
        <authorList>
            <person name="Tarcisio F."/>
            <person name="Conor M."/>
            <person name="Antonella G."/>
            <person name="Elisabetta G."/>
            <person name="Giulia F.S."/>
            <person name="Sara T."/>
            <person name="Anna F."/>
            <person name="Clotilde B."/>
            <person name="Roberto B."/>
            <person name="Veronica D.S."/>
            <person name="Fabio R."/>
            <person name="Monica P."/>
            <person name="Olivier J."/>
            <person name="Enrico T."/>
            <person name="Nicola S."/>
        </authorList>
    </citation>
    <scope>NUCLEOTIDE SEQUENCE [LARGE SCALE GENOMIC DNA]</scope>
    <source>
        <strain evidence="2 3">DSM 44153</strain>
    </source>
</reference>
<comment type="caution">
    <text evidence="2">The sequence shown here is derived from an EMBL/GenBank/DDBJ whole genome shotgun (WGS) entry which is preliminary data.</text>
</comment>
<dbReference type="Pfam" id="PF05305">
    <property type="entry name" value="DUF732"/>
    <property type="match status" value="1"/>
</dbReference>
<dbReference type="InterPro" id="IPR007969">
    <property type="entry name" value="DUF732"/>
</dbReference>
<feature type="domain" description="DUF732" evidence="1">
    <location>
        <begin position="42"/>
        <end position="110"/>
    </location>
</feature>
<organism evidence="2 3">
    <name type="scientific">Mycolicibacillus trivialis</name>
    <dbReference type="NCBI Taxonomy" id="1798"/>
    <lineage>
        <taxon>Bacteria</taxon>
        <taxon>Bacillati</taxon>
        <taxon>Actinomycetota</taxon>
        <taxon>Actinomycetes</taxon>
        <taxon>Mycobacteriales</taxon>
        <taxon>Mycobacteriaceae</taxon>
        <taxon>Mycolicibacillus</taxon>
    </lineage>
</organism>
<protein>
    <recommendedName>
        <fullName evidence="1">DUF732 domain-containing protein</fullName>
    </recommendedName>
</protein>
<evidence type="ECO:0000313" key="2">
    <source>
        <dbReference type="EMBL" id="ORX05073.1"/>
    </source>
</evidence>
<dbReference type="STRING" id="1798.AWC30_09260"/>
<proteinExistence type="predicted"/>
<name>A0A1X2EKD9_9MYCO</name>
<dbReference type="OrthoDB" id="4729208at2"/>
<dbReference type="EMBL" id="LQPZ01000020">
    <property type="protein sequence ID" value="ORX05073.1"/>
    <property type="molecule type" value="Genomic_DNA"/>
</dbReference>
<evidence type="ECO:0000259" key="1">
    <source>
        <dbReference type="Pfam" id="PF05305"/>
    </source>
</evidence>
<accession>A0A1X2EKD9</accession>
<dbReference type="AlphaFoldDB" id="A0A1X2EKD9"/>